<name>A0A5D4UAY4_9BACI</name>
<dbReference type="PROSITE" id="PS51186">
    <property type="entry name" value="GNAT"/>
    <property type="match status" value="1"/>
</dbReference>
<feature type="domain" description="N-acetyltransferase" evidence="1">
    <location>
        <begin position="3"/>
        <end position="173"/>
    </location>
</feature>
<evidence type="ECO:0000313" key="3">
    <source>
        <dbReference type="Proteomes" id="UP000324269"/>
    </source>
</evidence>
<organism evidence="2 3">
    <name type="scientific">Rossellomorea aquimaris</name>
    <dbReference type="NCBI Taxonomy" id="189382"/>
    <lineage>
        <taxon>Bacteria</taxon>
        <taxon>Bacillati</taxon>
        <taxon>Bacillota</taxon>
        <taxon>Bacilli</taxon>
        <taxon>Bacillales</taxon>
        <taxon>Bacillaceae</taxon>
        <taxon>Rossellomorea</taxon>
    </lineage>
</organism>
<dbReference type="Pfam" id="PF13302">
    <property type="entry name" value="Acetyltransf_3"/>
    <property type="match status" value="1"/>
</dbReference>
<dbReference type="EMBL" id="VTEZ01000004">
    <property type="protein sequence ID" value="TYS84567.1"/>
    <property type="molecule type" value="Genomic_DNA"/>
</dbReference>
<dbReference type="InterPro" id="IPR000182">
    <property type="entry name" value="GNAT_dom"/>
</dbReference>
<dbReference type="InterPro" id="IPR016181">
    <property type="entry name" value="Acyl_CoA_acyltransferase"/>
</dbReference>
<dbReference type="GO" id="GO:0016747">
    <property type="term" value="F:acyltransferase activity, transferring groups other than amino-acyl groups"/>
    <property type="evidence" value="ECO:0007669"/>
    <property type="project" value="InterPro"/>
</dbReference>
<evidence type="ECO:0000313" key="2">
    <source>
        <dbReference type="EMBL" id="TYS84567.1"/>
    </source>
</evidence>
<protein>
    <submittedName>
        <fullName evidence="2">GNAT family N-acetyltransferase</fullName>
    </submittedName>
</protein>
<evidence type="ECO:0000259" key="1">
    <source>
        <dbReference type="PROSITE" id="PS51186"/>
    </source>
</evidence>
<comment type="caution">
    <text evidence="2">The sequence shown here is derived from an EMBL/GenBank/DDBJ whole genome shotgun (WGS) entry which is preliminary data.</text>
</comment>
<dbReference type="PANTHER" id="PTHR39173:SF1">
    <property type="entry name" value="ACETYLTRANSFERASE"/>
    <property type="match status" value="1"/>
</dbReference>
<accession>A0A5D4UAY4</accession>
<dbReference type="OrthoDB" id="9797989at2"/>
<dbReference type="PANTHER" id="PTHR39173">
    <property type="entry name" value="ACETYLTRANSFERASE"/>
    <property type="match status" value="1"/>
</dbReference>
<proteinExistence type="predicted"/>
<reference evidence="2 3" key="1">
    <citation type="submission" date="2019-08" db="EMBL/GenBank/DDBJ databases">
        <title>Bacillus genomes from the desert of Cuatro Cienegas, Coahuila.</title>
        <authorList>
            <person name="Olmedo-Alvarez G."/>
        </authorList>
    </citation>
    <scope>NUCLEOTIDE SEQUENCE [LARGE SCALE GENOMIC DNA]</scope>
    <source>
        <strain evidence="2 3">CH87b_3T</strain>
    </source>
</reference>
<dbReference type="AlphaFoldDB" id="A0A5D4UAY4"/>
<dbReference type="Proteomes" id="UP000324269">
    <property type="component" value="Unassembled WGS sequence"/>
</dbReference>
<dbReference type="Gene3D" id="3.40.630.30">
    <property type="match status" value="1"/>
</dbReference>
<dbReference type="CDD" id="cd04301">
    <property type="entry name" value="NAT_SF"/>
    <property type="match status" value="1"/>
</dbReference>
<sequence length="180" mass="20702">MNEHLRLVKPTTDLEEEYLDFYNEWKSNGGDMIPWVIKKDPNPFSKMVDSLLLAEKGENLPNGWVPDSTYWLVSESDRILGVVNIRHSLTEKLSQNGGHIGYGIRPSERRKGFATKLLTLSLQKAHSIGIDQVLIVCDAWNKPSERTILSADPVRDEDFIEEDGNVIFRYWVDTKGRNWE</sequence>
<gene>
    <name evidence="2" type="ORF">FZC85_14430</name>
</gene>
<keyword evidence="2" id="KW-0808">Transferase</keyword>
<dbReference type="SUPFAM" id="SSF55729">
    <property type="entry name" value="Acyl-CoA N-acyltransferases (Nat)"/>
    <property type="match status" value="1"/>
</dbReference>
<dbReference type="RefSeq" id="WP_148968999.1">
    <property type="nucleotide sequence ID" value="NZ_JBNIKW010000003.1"/>
</dbReference>